<protein>
    <submittedName>
        <fullName evidence="4">Response regulator</fullName>
    </submittedName>
</protein>
<dbReference type="SUPFAM" id="SSF52172">
    <property type="entry name" value="CheY-like"/>
    <property type="match status" value="1"/>
</dbReference>
<comment type="caution">
    <text evidence="4">The sequence shown here is derived from an EMBL/GenBank/DDBJ whole genome shotgun (WGS) entry which is preliminary data.</text>
</comment>
<evidence type="ECO:0000256" key="2">
    <source>
        <dbReference type="PROSITE-ProRule" id="PRU00169"/>
    </source>
</evidence>
<dbReference type="GO" id="GO:0000160">
    <property type="term" value="P:phosphorelay signal transduction system"/>
    <property type="evidence" value="ECO:0007669"/>
    <property type="project" value="InterPro"/>
</dbReference>
<dbReference type="InterPro" id="IPR001789">
    <property type="entry name" value="Sig_transdc_resp-reg_receiver"/>
</dbReference>
<sequence>MNILVVDDNKAVQERLAALIISQGHNVDLAINGLDALGKAQQGNYQLFVIDHLMPLMNGVQLTKNLKADESSSLVPVIFMTTQGKRTLKDIAEYSLFDKVIDKPINEADFITLLSEVIKAYPANSATEVLEANK</sequence>
<dbReference type="OrthoDB" id="9800897at2"/>
<dbReference type="SMART" id="SM00448">
    <property type="entry name" value="REC"/>
    <property type="match status" value="1"/>
</dbReference>
<feature type="modified residue" description="4-aspartylphosphate" evidence="2">
    <location>
        <position position="51"/>
    </location>
</feature>
<dbReference type="EMBL" id="SZVP01000002">
    <property type="protein sequence ID" value="TMM46819.1"/>
    <property type="molecule type" value="Genomic_DNA"/>
</dbReference>
<name>A0A8H2PMM4_9GAMM</name>
<reference evidence="4 5" key="1">
    <citation type="submission" date="2019-05" db="EMBL/GenBank/DDBJ databases">
        <title>Colwellia ponticola sp. nov., isolated from seawater.</title>
        <authorList>
            <person name="Yoon J.-H."/>
        </authorList>
    </citation>
    <scope>NUCLEOTIDE SEQUENCE [LARGE SCALE GENOMIC DNA]</scope>
    <source>
        <strain evidence="4 5">OISW-25</strain>
    </source>
</reference>
<dbReference type="PANTHER" id="PTHR44591:SF3">
    <property type="entry name" value="RESPONSE REGULATORY DOMAIN-CONTAINING PROTEIN"/>
    <property type="match status" value="1"/>
</dbReference>
<dbReference type="InterPro" id="IPR050595">
    <property type="entry name" value="Bact_response_regulator"/>
</dbReference>
<dbReference type="PROSITE" id="PS50110">
    <property type="entry name" value="RESPONSE_REGULATORY"/>
    <property type="match status" value="1"/>
</dbReference>
<evidence type="ECO:0000256" key="1">
    <source>
        <dbReference type="ARBA" id="ARBA00022553"/>
    </source>
</evidence>
<feature type="domain" description="Response regulatory" evidence="3">
    <location>
        <begin position="2"/>
        <end position="118"/>
    </location>
</feature>
<dbReference type="Gene3D" id="3.40.50.2300">
    <property type="match status" value="1"/>
</dbReference>
<keyword evidence="1 2" id="KW-0597">Phosphoprotein</keyword>
<keyword evidence="5" id="KW-1185">Reference proteome</keyword>
<dbReference type="AlphaFoldDB" id="A0A8H2PMM4"/>
<evidence type="ECO:0000313" key="5">
    <source>
        <dbReference type="Proteomes" id="UP000307702"/>
    </source>
</evidence>
<evidence type="ECO:0000259" key="3">
    <source>
        <dbReference type="PROSITE" id="PS50110"/>
    </source>
</evidence>
<evidence type="ECO:0000313" key="4">
    <source>
        <dbReference type="EMBL" id="TMM46819.1"/>
    </source>
</evidence>
<organism evidence="4 5">
    <name type="scientific">Colwellia ponticola</name>
    <dbReference type="NCBI Taxonomy" id="2304625"/>
    <lineage>
        <taxon>Bacteria</taxon>
        <taxon>Pseudomonadati</taxon>
        <taxon>Pseudomonadota</taxon>
        <taxon>Gammaproteobacteria</taxon>
        <taxon>Alteromonadales</taxon>
        <taxon>Colwelliaceae</taxon>
        <taxon>Colwellia</taxon>
    </lineage>
</organism>
<gene>
    <name evidence="4" type="ORF">FCS21_03305</name>
</gene>
<proteinExistence type="predicted"/>
<dbReference type="Pfam" id="PF00072">
    <property type="entry name" value="Response_reg"/>
    <property type="match status" value="1"/>
</dbReference>
<dbReference type="PANTHER" id="PTHR44591">
    <property type="entry name" value="STRESS RESPONSE REGULATOR PROTEIN 1"/>
    <property type="match status" value="1"/>
</dbReference>
<accession>A0A8H2PMM4</accession>
<dbReference type="InterPro" id="IPR011006">
    <property type="entry name" value="CheY-like_superfamily"/>
</dbReference>
<dbReference type="CDD" id="cd17546">
    <property type="entry name" value="REC_hyHK_CKI1_RcsC-like"/>
    <property type="match status" value="1"/>
</dbReference>
<dbReference type="RefSeq" id="WP_138620582.1">
    <property type="nucleotide sequence ID" value="NZ_SZVP01000002.1"/>
</dbReference>
<dbReference type="Proteomes" id="UP000307702">
    <property type="component" value="Unassembled WGS sequence"/>
</dbReference>